<dbReference type="EC" id="6.3.4.14" evidence="4 12"/>
<dbReference type="Proteomes" id="UP000636755">
    <property type="component" value="Unassembled WGS sequence"/>
</dbReference>
<dbReference type="InterPro" id="IPR016185">
    <property type="entry name" value="PreATP-grasp_dom_sf"/>
</dbReference>
<evidence type="ECO:0000256" key="4">
    <source>
        <dbReference type="ARBA" id="ARBA00013263"/>
    </source>
</evidence>
<protein>
    <recommendedName>
        <fullName evidence="4 12">Biotin carboxylase</fullName>
        <ecNumber evidence="4 12">6.3.4.14</ecNumber>
    </recommendedName>
    <alternativeName>
        <fullName evidence="12">Acetyl-coenzyme A carboxylase biotin carboxylase subunit A</fullName>
    </alternativeName>
</protein>
<organism evidence="15 16">
    <name type="scientific">Ruminococcus intestinalis</name>
    <dbReference type="NCBI Taxonomy" id="2763066"/>
    <lineage>
        <taxon>Bacteria</taxon>
        <taxon>Bacillati</taxon>
        <taxon>Bacillota</taxon>
        <taxon>Clostridia</taxon>
        <taxon>Eubacteriales</taxon>
        <taxon>Oscillospiraceae</taxon>
        <taxon>Ruminococcus</taxon>
    </lineage>
</organism>
<keyword evidence="16" id="KW-1185">Reference proteome</keyword>
<evidence type="ECO:0000256" key="11">
    <source>
        <dbReference type="PROSITE-ProRule" id="PRU00409"/>
    </source>
</evidence>
<dbReference type="InterPro" id="IPR011761">
    <property type="entry name" value="ATP-grasp"/>
</dbReference>
<evidence type="ECO:0000256" key="3">
    <source>
        <dbReference type="ARBA" id="ARBA00011750"/>
    </source>
</evidence>
<dbReference type="Pfam" id="PF02786">
    <property type="entry name" value="CPSase_L_D2"/>
    <property type="match status" value="1"/>
</dbReference>
<dbReference type="Pfam" id="PF02785">
    <property type="entry name" value="Biotin_carb_C"/>
    <property type="match status" value="1"/>
</dbReference>
<evidence type="ECO:0000259" key="14">
    <source>
        <dbReference type="PROSITE" id="PS50979"/>
    </source>
</evidence>
<dbReference type="InterPro" id="IPR051602">
    <property type="entry name" value="ACC_Biotin_Carboxylase"/>
</dbReference>
<reference evidence="15 16" key="1">
    <citation type="submission" date="2020-08" db="EMBL/GenBank/DDBJ databases">
        <title>Genome public.</title>
        <authorList>
            <person name="Liu C."/>
            <person name="Sun Q."/>
        </authorList>
    </citation>
    <scope>NUCLEOTIDE SEQUENCE [LARGE SCALE GENOMIC DNA]</scope>
    <source>
        <strain evidence="15 16">NSJ-71</strain>
    </source>
</reference>
<dbReference type="SMART" id="SM00878">
    <property type="entry name" value="Biotin_carb_C"/>
    <property type="match status" value="1"/>
</dbReference>
<comment type="pathway">
    <text evidence="2 12">Lipid metabolism; malonyl-CoA biosynthesis; malonyl-CoA from acetyl-CoA: step 1/1.</text>
</comment>
<evidence type="ECO:0000256" key="8">
    <source>
        <dbReference type="ARBA" id="ARBA00022840"/>
    </source>
</evidence>
<keyword evidence="12" id="KW-0443">Lipid metabolism</keyword>
<dbReference type="Gene3D" id="3.30.470.20">
    <property type="entry name" value="ATP-grasp fold, B domain"/>
    <property type="match status" value="1"/>
</dbReference>
<keyword evidence="9" id="KW-0460">Magnesium</keyword>
<dbReference type="PROSITE" id="PS50975">
    <property type="entry name" value="ATP_GRASP"/>
    <property type="match status" value="1"/>
</dbReference>
<keyword evidence="8 11" id="KW-0067">ATP-binding</keyword>
<dbReference type="SUPFAM" id="SSF56059">
    <property type="entry name" value="Glutathione synthetase ATP-binding domain-like"/>
    <property type="match status" value="1"/>
</dbReference>
<keyword evidence="12" id="KW-0092">Biotin</keyword>
<dbReference type="InterPro" id="IPR004549">
    <property type="entry name" value="Acetyl_CoA_COase_biotin_COase"/>
</dbReference>
<keyword evidence="12" id="KW-0444">Lipid biosynthesis</keyword>
<dbReference type="Pfam" id="PF00289">
    <property type="entry name" value="Biotin_carb_N"/>
    <property type="match status" value="1"/>
</dbReference>
<evidence type="ECO:0000256" key="2">
    <source>
        <dbReference type="ARBA" id="ARBA00004956"/>
    </source>
</evidence>
<dbReference type="InterPro" id="IPR011054">
    <property type="entry name" value="Rudment_hybrid_motif"/>
</dbReference>
<dbReference type="InterPro" id="IPR005482">
    <property type="entry name" value="Biotin_COase_C"/>
</dbReference>
<dbReference type="EMBL" id="JACOPS010000005">
    <property type="protein sequence ID" value="MBC5728859.1"/>
    <property type="molecule type" value="Genomic_DNA"/>
</dbReference>
<evidence type="ECO:0000313" key="15">
    <source>
        <dbReference type="EMBL" id="MBC5728859.1"/>
    </source>
</evidence>
<dbReference type="InterPro" id="IPR005481">
    <property type="entry name" value="BC-like_N"/>
</dbReference>
<dbReference type="NCBIfam" id="NF006367">
    <property type="entry name" value="PRK08591.1"/>
    <property type="match status" value="1"/>
</dbReference>
<gene>
    <name evidence="15" type="primary">accC</name>
    <name evidence="15" type="ORF">H8R91_10095</name>
</gene>
<dbReference type="SUPFAM" id="SSF51246">
    <property type="entry name" value="Rudiment single hybrid motif"/>
    <property type="match status" value="1"/>
</dbReference>
<dbReference type="PROSITE" id="PS50979">
    <property type="entry name" value="BC"/>
    <property type="match status" value="1"/>
</dbReference>
<keyword evidence="12" id="KW-0276">Fatty acid metabolism</keyword>
<dbReference type="RefSeq" id="WP_178587003.1">
    <property type="nucleotide sequence ID" value="NZ_JACOPS010000005.1"/>
</dbReference>
<keyword evidence="7 11" id="KW-0547">Nucleotide-binding</keyword>
<dbReference type="PANTHER" id="PTHR48095">
    <property type="entry name" value="PYRUVATE CARBOXYLASE SUBUNIT A"/>
    <property type="match status" value="1"/>
</dbReference>
<dbReference type="PROSITE" id="PS00867">
    <property type="entry name" value="CPSASE_2"/>
    <property type="match status" value="1"/>
</dbReference>
<evidence type="ECO:0000259" key="13">
    <source>
        <dbReference type="PROSITE" id="PS50975"/>
    </source>
</evidence>
<evidence type="ECO:0000256" key="9">
    <source>
        <dbReference type="ARBA" id="ARBA00022842"/>
    </source>
</evidence>
<name>A0ABR7HMX3_9FIRM</name>
<dbReference type="PANTHER" id="PTHR48095:SF2">
    <property type="entry name" value="BIOTIN CARBOXYLASE, CHLOROPLASTIC"/>
    <property type="match status" value="1"/>
</dbReference>
<evidence type="ECO:0000256" key="10">
    <source>
        <dbReference type="ARBA" id="ARBA00048600"/>
    </source>
</evidence>
<comment type="catalytic activity">
    <reaction evidence="10 12">
        <text>N(6)-biotinyl-L-lysyl-[protein] + hydrogencarbonate + ATP = N(6)-carboxybiotinyl-L-lysyl-[protein] + ADP + phosphate + H(+)</text>
        <dbReference type="Rhea" id="RHEA:13501"/>
        <dbReference type="Rhea" id="RHEA-COMP:10505"/>
        <dbReference type="Rhea" id="RHEA-COMP:10506"/>
        <dbReference type="ChEBI" id="CHEBI:15378"/>
        <dbReference type="ChEBI" id="CHEBI:17544"/>
        <dbReference type="ChEBI" id="CHEBI:30616"/>
        <dbReference type="ChEBI" id="CHEBI:43474"/>
        <dbReference type="ChEBI" id="CHEBI:83144"/>
        <dbReference type="ChEBI" id="CHEBI:83145"/>
        <dbReference type="ChEBI" id="CHEBI:456216"/>
        <dbReference type="EC" id="6.3.4.14"/>
    </reaction>
</comment>
<comment type="subunit">
    <text evidence="3 12">Acetyl-CoA carboxylase is a heterohexamer of biotin carboxyl carrier protein, biotin carboxylase and the two subunits of carboxyl transferase in a 2:2 complex.</text>
</comment>
<dbReference type="SUPFAM" id="SSF52440">
    <property type="entry name" value="PreATP-grasp domain"/>
    <property type="match status" value="1"/>
</dbReference>
<evidence type="ECO:0000256" key="1">
    <source>
        <dbReference type="ARBA" id="ARBA00003761"/>
    </source>
</evidence>
<comment type="caution">
    <text evidence="15">The sequence shown here is derived from an EMBL/GenBank/DDBJ whole genome shotgun (WGS) entry which is preliminary data.</text>
</comment>
<dbReference type="GO" id="GO:0004075">
    <property type="term" value="F:biotin carboxylase activity"/>
    <property type="evidence" value="ECO:0007669"/>
    <property type="project" value="UniProtKB-EC"/>
</dbReference>
<evidence type="ECO:0000256" key="5">
    <source>
        <dbReference type="ARBA" id="ARBA00022598"/>
    </source>
</evidence>
<proteinExistence type="predicted"/>
<evidence type="ECO:0000256" key="6">
    <source>
        <dbReference type="ARBA" id="ARBA00022723"/>
    </source>
</evidence>
<accession>A0ABR7HMX3</accession>
<keyword evidence="6" id="KW-0479">Metal-binding</keyword>
<sequence length="452" mass="50229">MFSKILIANRGEIAVRIIRACREMGISTVAIYSEADKNAMHVQLADESYCVGGSRVADSYLNMPAILTVAIESGAQAIHPGYGLLSENAKFVSLCEQCNINFIGPTSEMIKLLGDKDNARKTMRAAGVPVTPGCDIIEDPVKAREEAEKIGFPLLIKARSGGGGKGIRRVDCIEQFDEAFAAASSEAQSAFGDGACYMEKFIHPVKHIEMQLLSDKYGNTICLGERECSVQRKNQKMIEESPSPALDDRTRKEMMKAAVKAAKAVNYVNAGTVEFLLDMDNNFYFMEMNTRLQVEHGVTEMVTGLDIVQWQIRIAAGGKLTRTQDSIFTHGNVIECRINAEDPEHGFRPSCGRIKRLHIPGGSFVRFDTAVFQDYFIPPYYDSMIGKLIVQARSRELAIRKMKMALSELTIDGIDINRDLLAEILSDEQFVSGEYTTDFMLDFEKKHKDGKK</sequence>
<dbReference type="InterPro" id="IPR011764">
    <property type="entry name" value="Biotin_carboxylation_dom"/>
</dbReference>
<dbReference type="NCBIfam" id="TIGR00514">
    <property type="entry name" value="accC"/>
    <property type="match status" value="1"/>
</dbReference>
<dbReference type="InterPro" id="IPR005479">
    <property type="entry name" value="CPAse_ATP-bd"/>
</dbReference>
<evidence type="ECO:0000256" key="12">
    <source>
        <dbReference type="RuleBase" id="RU365063"/>
    </source>
</evidence>
<keyword evidence="12" id="KW-0275">Fatty acid biosynthesis</keyword>
<comment type="function">
    <text evidence="1 12">This protein is a component of the acetyl coenzyme A carboxylase complex; first, biotin carboxylase catalyzes the carboxylation of the carrier protein and then the transcarboxylase transfers the carboxyl group to form malonyl-CoA.</text>
</comment>
<evidence type="ECO:0000256" key="7">
    <source>
        <dbReference type="ARBA" id="ARBA00022741"/>
    </source>
</evidence>
<keyword evidence="5 12" id="KW-0436">Ligase</keyword>
<feature type="domain" description="Biotin carboxylation" evidence="14">
    <location>
        <begin position="1"/>
        <end position="445"/>
    </location>
</feature>
<feature type="domain" description="ATP-grasp" evidence="13">
    <location>
        <begin position="120"/>
        <end position="316"/>
    </location>
</feature>
<evidence type="ECO:0000313" key="16">
    <source>
        <dbReference type="Proteomes" id="UP000636755"/>
    </source>
</evidence>